<keyword evidence="5 6" id="KW-0539">Nucleus</keyword>
<dbReference type="PROSITE" id="PS50252">
    <property type="entry name" value="TBOX_3"/>
    <property type="match status" value="1"/>
</dbReference>
<dbReference type="PANTHER" id="PTHR11267">
    <property type="entry name" value="T-BOX PROTEIN-RELATED"/>
    <property type="match status" value="1"/>
</dbReference>
<dbReference type="SUPFAM" id="SSF49417">
    <property type="entry name" value="p53-like transcription factors"/>
    <property type="match status" value="1"/>
</dbReference>
<evidence type="ECO:0000256" key="6">
    <source>
        <dbReference type="PROSITE-ProRule" id="PRU00201"/>
    </source>
</evidence>
<feature type="region of interest" description="Disordered" evidence="7">
    <location>
        <begin position="55"/>
        <end position="105"/>
    </location>
</feature>
<dbReference type="PRINTS" id="PR00937">
    <property type="entry name" value="TBOX"/>
</dbReference>
<dbReference type="Gene3D" id="2.60.40.820">
    <property type="entry name" value="Transcription factor, T-box"/>
    <property type="match status" value="1"/>
</dbReference>
<dbReference type="InterPro" id="IPR008967">
    <property type="entry name" value="p53-like_TF_DNA-bd_sf"/>
</dbReference>
<dbReference type="FunFam" id="2.60.40.820:FF:000006">
    <property type="entry name" value="T-box transcription factor"/>
    <property type="match status" value="1"/>
</dbReference>
<dbReference type="GO" id="GO:0045893">
    <property type="term" value="P:positive regulation of DNA-templated transcription"/>
    <property type="evidence" value="ECO:0007669"/>
    <property type="project" value="InterPro"/>
</dbReference>
<evidence type="ECO:0000256" key="3">
    <source>
        <dbReference type="ARBA" id="ARBA00023125"/>
    </source>
</evidence>
<keyword evidence="2" id="KW-0805">Transcription regulation</keyword>
<feature type="region of interest" description="Disordered" evidence="7">
    <location>
        <begin position="442"/>
        <end position="472"/>
    </location>
</feature>
<evidence type="ECO:0000256" key="4">
    <source>
        <dbReference type="ARBA" id="ARBA00023163"/>
    </source>
</evidence>
<name>A0A1T4JH55_NEMVE</name>
<gene>
    <name evidence="9" type="primary">tbx1</name>
    <name evidence="9" type="synonym">10-1</name>
</gene>
<evidence type="ECO:0000256" key="5">
    <source>
        <dbReference type="ARBA" id="ARBA00023242"/>
    </source>
</evidence>
<organism evidence="9">
    <name type="scientific">Nematostella vectensis</name>
    <name type="common">Starlet sea anemone</name>
    <dbReference type="NCBI Taxonomy" id="45351"/>
    <lineage>
        <taxon>Eukaryota</taxon>
        <taxon>Metazoa</taxon>
        <taxon>Cnidaria</taxon>
        <taxon>Anthozoa</taxon>
        <taxon>Hexacorallia</taxon>
        <taxon>Actiniaria</taxon>
        <taxon>Edwardsiidae</taxon>
        <taxon>Nematostella</taxon>
    </lineage>
</organism>
<feature type="compositionally biased region" description="Low complexity" evidence="7">
    <location>
        <begin position="454"/>
        <end position="472"/>
    </location>
</feature>
<keyword evidence="3 6" id="KW-0238">DNA-binding</keyword>
<dbReference type="PROSITE" id="PS01264">
    <property type="entry name" value="TBOX_2"/>
    <property type="match status" value="1"/>
</dbReference>
<feature type="domain" description="T-box" evidence="8">
    <location>
        <begin position="117"/>
        <end position="304"/>
    </location>
</feature>
<dbReference type="GO" id="GO:0000978">
    <property type="term" value="F:RNA polymerase II cis-regulatory region sequence-specific DNA binding"/>
    <property type="evidence" value="ECO:0007669"/>
    <property type="project" value="InterPro"/>
</dbReference>
<sequence>MDDNNTLLSAKANAFSIAQLIDGSHYIDLEAMRQSGGYAWSSQQLSREMEERLLNAGTGKRLPHRRTSLSESDDEVDPTSPCALGAGSPGNMSRSPRAEVANQRGSSRCLAHVRVELEMKSLWDEFHSLGTEMIVTKAGRRMFPTFQVRLYGLEPSAKHILMMDFVPVDDKRYRYAFHSSKWLVAGKADPSVPGRVHIHPDSPCTGAQWMKQIVSFDKLKLTNNLMDDNGHIILNSMHKYQPRFHVILEDPDRSSTASLHEVSKDHIRTFIFPETQFMAVTAYQNHMITQLKIASNPFAKGFRECDPDDCVIEVMKQLDQGNNNNNCNRPRLSREMIDTRADIPSSSTANSHTMAPSMAQYMHPPDTYADNRYNTESARWAYDSRAASLGQMSRGIPVSPPATGYPSMISPMVAPMGLPPVSPTSPSSPPYGQRTYQALRMHRMSPYPQHGMRPRSSMSSMSSLSSEEPGSE</sequence>
<dbReference type="InterPro" id="IPR036960">
    <property type="entry name" value="T-box_sf"/>
</dbReference>
<dbReference type="PANTHER" id="PTHR11267:SF195">
    <property type="entry name" value="OPTOMOTOR-BLIND-RELATED-GENE-1, ISOFORM A"/>
    <property type="match status" value="1"/>
</dbReference>
<dbReference type="Pfam" id="PF00907">
    <property type="entry name" value="T-box"/>
    <property type="match status" value="1"/>
</dbReference>
<reference evidence="9" key="2">
    <citation type="submission" date="2017-02" db="EMBL/GenBank/DDBJ databases">
        <authorList>
            <person name="Peterson S.W."/>
        </authorList>
    </citation>
    <scope>NUCLEOTIDE SEQUENCE</scope>
    <source>
        <tissue evidence="9">Whole animals of mixed stages</tissue>
    </source>
</reference>
<dbReference type="InterPro" id="IPR018186">
    <property type="entry name" value="TF_T-box_CS"/>
</dbReference>
<evidence type="ECO:0000256" key="2">
    <source>
        <dbReference type="ARBA" id="ARBA00023015"/>
    </source>
</evidence>
<proteinExistence type="evidence at transcript level"/>
<dbReference type="InterPro" id="IPR001699">
    <property type="entry name" value="TF_T-box"/>
</dbReference>
<evidence type="ECO:0000259" key="8">
    <source>
        <dbReference type="PROSITE" id="PS50252"/>
    </source>
</evidence>
<dbReference type="EMBL" id="LT795587">
    <property type="protein sequence ID" value="SJX71985.1"/>
    <property type="molecule type" value="mRNA"/>
</dbReference>
<dbReference type="InterPro" id="IPR046360">
    <property type="entry name" value="T-box_DNA-bd"/>
</dbReference>
<dbReference type="AlphaFoldDB" id="A0A1T4JH55"/>
<dbReference type="GO" id="GO:0005634">
    <property type="term" value="C:nucleus"/>
    <property type="evidence" value="ECO:0007669"/>
    <property type="project" value="UniProtKB-SubCell"/>
</dbReference>
<evidence type="ECO:0000256" key="1">
    <source>
        <dbReference type="ARBA" id="ARBA00004123"/>
    </source>
</evidence>
<dbReference type="CDD" id="cd20187">
    <property type="entry name" value="T-box_TBX1_10-like"/>
    <property type="match status" value="1"/>
</dbReference>
<reference evidence="9" key="1">
    <citation type="submission" date="2017-02" db="EMBL/GenBank/DDBJ databases">
        <title>Gut-like ectodermal tissue in a sea anemone challenges germ layer homology.</title>
        <authorList>
            <person name="Steinmetz P.R.H."/>
            <person name="Aman A."/>
            <person name="Kraus J.E.M."/>
            <person name="Technau U."/>
        </authorList>
    </citation>
    <scope>NUCLEOTIDE SEQUENCE</scope>
    <source>
        <tissue evidence="9">Whole animals of mixed stages</tissue>
    </source>
</reference>
<dbReference type="SMART" id="SM00425">
    <property type="entry name" value="TBOX"/>
    <property type="match status" value="1"/>
</dbReference>
<keyword evidence="4" id="KW-0804">Transcription</keyword>
<dbReference type="PROSITE" id="PS01283">
    <property type="entry name" value="TBOX_1"/>
    <property type="match status" value="1"/>
</dbReference>
<evidence type="ECO:0000313" key="9">
    <source>
        <dbReference type="EMBL" id="SJX71985.1"/>
    </source>
</evidence>
<protein>
    <submittedName>
        <fullName evidence="9">T-box transcription factor TBX1/10-1</fullName>
    </submittedName>
</protein>
<accession>A0A1T4JH55</accession>
<dbReference type="GO" id="GO:0003700">
    <property type="term" value="F:DNA-binding transcription factor activity"/>
    <property type="evidence" value="ECO:0007669"/>
    <property type="project" value="InterPro"/>
</dbReference>
<comment type="subcellular location">
    <subcellularLocation>
        <location evidence="1 6">Nucleus</location>
    </subcellularLocation>
</comment>
<evidence type="ECO:0000256" key="7">
    <source>
        <dbReference type="SAM" id="MobiDB-lite"/>
    </source>
</evidence>
<comment type="caution">
    <text evidence="6">Lacks conserved residue(s) required for the propagation of feature annotation.</text>
</comment>